<feature type="non-terminal residue" evidence="1">
    <location>
        <position position="1"/>
    </location>
</feature>
<protein>
    <submittedName>
        <fullName evidence="1">Uncharacterized protein</fullName>
    </submittedName>
</protein>
<accession>X1IX47</accession>
<reference evidence="1" key="1">
    <citation type="journal article" date="2014" name="Front. Microbiol.">
        <title>High frequency of phylogenetically diverse reductive dehalogenase-homologous genes in deep subseafloor sedimentary metagenomes.</title>
        <authorList>
            <person name="Kawai M."/>
            <person name="Futagami T."/>
            <person name="Toyoda A."/>
            <person name="Takaki Y."/>
            <person name="Nishi S."/>
            <person name="Hori S."/>
            <person name="Arai W."/>
            <person name="Tsubouchi T."/>
            <person name="Morono Y."/>
            <person name="Uchiyama I."/>
            <person name="Ito T."/>
            <person name="Fujiyama A."/>
            <person name="Inagaki F."/>
            <person name="Takami H."/>
        </authorList>
    </citation>
    <scope>NUCLEOTIDE SEQUENCE</scope>
    <source>
        <strain evidence="1">Expedition CK06-06</strain>
    </source>
</reference>
<gene>
    <name evidence="1" type="ORF">S03H2_49622</name>
</gene>
<comment type="caution">
    <text evidence="1">The sequence shown here is derived from an EMBL/GenBank/DDBJ whole genome shotgun (WGS) entry which is preliminary data.</text>
</comment>
<dbReference type="AlphaFoldDB" id="X1IX47"/>
<proteinExistence type="predicted"/>
<organism evidence="1">
    <name type="scientific">marine sediment metagenome</name>
    <dbReference type="NCBI Taxonomy" id="412755"/>
    <lineage>
        <taxon>unclassified sequences</taxon>
        <taxon>metagenomes</taxon>
        <taxon>ecological metagenomes</taxon>
    </lineage>
</organism>
<sequence>SILVVGAATAAHLWQNGKITVWHAPLEHQTFDILDNDAGDGVNTRIYLRRPVRVQIATGQFCSIVSNIYGSLALPAFLGSDVAPIHGIANLWVPDGNYFWLATGGLAQIAQGEPLSLLLGSDIYFSLRDGTGWLSTTAVGAPGVPPINPQFAGRLTMNMTGEAATGDSNIWLMLDP</sequence>
<evidence type="ECO:0000313" key="1">
    <source>
        <dbReference type="EMBL" id="GAH73830.1"/>
    </source>
</evidence>
<name>X1IX47_9ZZZZ</name>
<dbReference type="EMBL" id="BARU01031365">
    <property type="protein sequence ID" value="GAH73830.1"/>
    <property type="molecule type" value="Genomic_DNA"/>
</dbReference>